<dbReference type="Proteomes" id="UP000199656">
    <property type="component" value="Unassembled WGS sequence"/>
</dbReference>
<feature type="active site" evidence="3">
    <location>
        <position position="226"/>
    </location>
</feature>
<dbReference type="PROSITE" id="PS00070">
    <property type="entry name" value="ALDEHYDE_DEHYDR_CYS"/>
    <property type="match status" value="1"/>
</dbReference>
<organism evidence="6 7">
    <name type="scientific">Chitinophaga terrae</name>
    <name type="common">ex Kim and Jung 2007</name>
    <dbReference type="NCBI Taxonomy" id="408074"/>
    <lineage>
        <taxon>Bacteria</taxon>
        <taxon>Pseudomonadati</taxon>
        <taxon>Bacteroidota</taxon>
        <taxon>Chitinophagia</taxon>
        <taxon>Chitinophagales</taxon>
        <taxon>Chitinophagaceae</taxon>
        <taxon>Chitinophaga</taxon>
    </lineage>
</organism>
<dbReference type="InterPro" id="IPR016160">
    <property type="entry name" value="Ald_DH_CS_CYS"/>
</dbReference>
<dbReference type="SUPFAM" id="SSF53720">
    <property type="entry name" value="ALDH-like"/>
    <property type="match status" value="1"/>
</dbReference>
<evidence type="ECO:0000256" key="1">
    <source>
        <dbReference type="ARBA" id="ARBA00009986"/>
    </source>
</evidence>
<evidence type="ECO:0000313" key="7">
    <source>
        <dbReference type="Proteomes" id="UP000199656"/>
    </source>
</evidence>
<dbReference type="FunFam" id="3.40.309.10:FF:000009">
    <property type="entry name" value="Aldehyde dehydrogenase A"/>
    <property type="match status" value="1"/>
</dbReference>
<dbReference type="OrthoDB" id="629320at2"/>
<sequence length="458" mass="50977">MQIFNPATGGYIKTIGEDRFIDLQAEYDVIVAQHQQWKATPLSERIALMQKFGEQMEKRKDKIAAVLTEEIGKPTWQSYNEINGAIGRVKWLTDNAEKYLSDELITHSDTLYEKITYEPIGVVCVISAWNYPYLVGVNAFVTALLAGNSVLYKPSEYALLTGMEIDRLMYYAGVGNHGFRLILGGRATGEKMTELPFDGYCFTGSYKTGKAVLKKVTERMAPCQLELGGKDPVYVMDDIDDIPKVAAAVADGAFYNNGQSCCAVERVYVHENIYDAFLESFLATVKSWKLGYPTEEGVYFGAITRRSQLQVLQSQVEDALSKGATLRLGGKIISHTGNYFEPTVLTEVNHRMAVMTEESFGPVIGIMKVKDDNEASQLMADTEYGLTAGVYSKSKERAEKVLSRINSGTSYWNCCDRLTPGLPWSGRKHSGYGGATLSHLGFRTFTRPRAWQMKSPEA</sequence>
<name>A0A1H4FYY4_9BACT</name>
<evidence type="ECO:0000256" key="3">
    <source>
        <dbReference type="PROSITE-ProRule" id="PRU10007"/>
    </source>
</evidence>
<dbReference type="RefSeq" id="WP_089764916.1">
    <property type="nucleotide sequence ID" value="NZ_BKAT01000051.1"/>
</dbReference>
<feature type="domain" description="Aldehyde dehydrogenase" evidence="5">
    <location>
        <begin position="2"/>
        <end position="447"/>
    </location>
</feature>
<dbReference type="GO" id="GO:0016620">
    <property type="term" value="F:oxidoreductase activity, acting on the aldehyde or oxo group of donors, NAD or NADP as acceptor"/>
    <property type="evidence" value="ECO:0007669"/>
    <property type="project" value="InterPro"/>
</dbReference>
<comment type="similarity">
    <text evidence="1 4">Belongs to the aldehyde dehydrogenase family.</text>
</comment>
<keyword evidence="7" id="KW-1185">Reference proteome</keyword>
<dbReference type="STRING" id="408074.SAMN05660909_04798"/>
<keyword evidence="2 4" id="KW-0560">Oxidoreductase</keyword>
<dbReference type="PROSITE" id="PS00687">
    <property type="entry name" value="ALDEHYDE_DEHYDR_GLU"/>
    <property type="match status" value="1"/>
</dbReference>
<dbReference type="Gene3D" id="3.40.309.10">
    <property type="entry name" value="Aldehyde Dehydrogenase, Chain A, domain 2"/>
    <property type="match status" value="1"/>
</dbReference>
<dbReference type="InterPro" id="IPR016162">
    <property type="entry name" value="Ald_DH_N"/>
</dbReference>
<gene>
    <name evidence="6" type="ORF">SAMN05660909_04798</name>
</gene>
<dbReference type="InterPro" id="IPR015590">
    <property type="entry name" value="Aldehyde_DH_dom"/>
</dbReference>
<accession>A0A1H4FYY4</accession>
<dbReference type="EMBL" id="FNRL01000030">
    <property type="protein sequence ID" value="SEB02563.1"/>
    <property type="molecule type" value="Genomic_DNA"/>
</dbReference>
<dbReference type="AlphaFoldDB" id="A0A1H4FYY4"/>
<reference evidence="7" key="1">
    <citation type="submission" date="2016-10" db="EMBL/GenBank/DDBJ databases">
        <authorList>
            <person name="Varghese N."/>
            <person name="Submissions S."/>
        </authorList>
    </citation>
    <scope>NUCLEOTIDE SEQUENCE [LARGE SCALE GENOMIC DNA]</scope>
    <source>
        <strain evidence="7">DSM 23920</strain>
    </source>
</reference>
<dbReference type="InterPro" id="IPR016161">
    <property type="entry name" value="Ald_DH/histidinol_DH"/>
</dbReference>
<evidence type="ECO:0000259" key="5">
    <source>
        <dbReference type="Pfam" id="PF00171"/>
    </source>
</evidence>
<dbReference type="PANTHER" id="PTHR11699">
    <property type="entry name" value="ALDEHYDE DEHYDROGENASE-RELATED"/>
    <property type="match status" value="1"/>
</dbReference>
<dbReference type="InterPro" id="IPR029510">
    <property type="entry name" value="Ald_DH_CS_GLU"/>
</dbReference>
<evidence type="ECO:0000313" key="6">
    <source>
        <dbReference type="EMBL" id="SEB02563.1"/>
    </source>
</evidence>
<protein>
    <submittedName>
        <fullName evidence="6">Acyl-CoA reductase</fullName>
    </submittedName>
</protein>
<dbReference type="InterPro" id="IPR016163">
    <property type="entry name" value="Ald_DH_C"/>
</dbReference>
<dbReference type="Gene3D" id="3.40.605.10">
    <property type="entry name" value="Aldehyde Dehydrogenase, Chain A, domain 1"/>
    <property type="match status" value="1"/>
</dbReference>
<evidence type="ECO:0000256" key="2">
    <source>
        <dbReference type="ARBA" id="ARBA00023002"/>
    </source>
</evidence>
<proteinExistence type="inferred from homology"/>
<dbReference type="Pfam" id="PF00171">
    <property type="entry name" value="Aldedh"/>
    <property type="match status" value="1"/>
</dbReference>
<evidence type="ECO:0000256" key="4">
    <source>
        <dbReference type="RuleBase" id="RU003345"/>
    </source>
</evidence>